<accession>A0A6A6WUW1</accession>
<keyword evidence="2" id="KW-1185">Reference proteome</keyword>
<sequence length="399" mass="44412">MFALRALRALHDFFVGAMHIERRIDPFFRPFVDAIAREPLTRLVQALIGAGLPDHQLGLAEEQPMEGEDELIADIIANMSQYLRTHYDAGTAQRAGNTKTHGVVRGELVIHDGLPENLRNGIFEQPRRYPVWVRFSGPGPGLPPDIEDVGVLSIGVKVMGVPGPKLLDDERLTQDFTGISTPVFTTPDLRANAKLQAAVGRGLPLFYFIGLGGHFLDALMQALWSRTQTSPLETEYWGCVPYLLGEGQAMQYRFRPVGAARSRIPGLPGRPSDNYLREAMARTLTAQPARFEMLLQLQSDPRRMPIENASVRWDAPDSPPVVVATLELPSQRFDTDAQLAFASRLSINPWHCLPAHRPLGNQNRGRLKIYQALSLLRQHMNDTPHVEPDGSETFDPPLS</sequence>
<dbReference type="SUPFAM" id="SSF56634">
    <property type="entry name" value="Heme-dependent catalase-like"/>
    <property type="match status" value="1"/>
</dbReference>
<evidence type="ECO:0000313" key="1">
    <source>
        <dbReference type="EMBL" id="KAF2787743.1"/>
    </source>
</evidence>
<reference evidence="1" key="1">
    <citation type="journal article" date="2020" name="Stud. Mycol.">
        <title>101 Dothideomycetes genomes: a test case for predicting lifestyles and emergence of pathogens.</title>
        <authorList>
            <person name="Haridas S."/>
            <person name="Albert R."/>
            <person name="Binder M."/>
            <person name="Bloem J."/>
            <person name="Labutti K."/>
            <person name="Salamov A."/>
            <person name="Andreopoulos B."/>
            <person name="Baker S."/>
            <person name="Barry K."/>
            <person name="Bills G."/>
            <person name="Bluhm B."/>
            <person name="Cannon C."/>
            <person name="Castanera R."/>
            <person name="Culley D."/>
            <person name="Daum C."/>
            <person name="Ezra D."/>
            <person name="Gonzalez J."/>
            <person name="Henrissat B."/>
            <person name="Kuo A."/>
            <person name="Liang C."/>
            <person name="Lipzen A."/>
            <person name="Lutzoni F."/>
            <person name="Magnuson J."/>
            <person name="Mondo S."/>
            <person name="Nolan M."/>
            <person name="Ohm R."/>
            <person name="Pangilinan J."/>
            <person name="Park H.-J."/>
            <person name="Ramirez L."/>
            <person name="Alfaro M."/>
            <person name="Sun H."/>
            <person name="Tritt A."/>
            <person name="Yoshinaga Y."/>
            <person name="Zwiers L.-H."/>
            <person name="Turgeon B."/>
            <person name="Goodwin S."/>
            <person name="Spatafora J."/>
            <person name="Crous P."/>
            <person name="Grigoriev I."/>
        </authorList>
    </citation>
    <scope>NUCLEOTIDE SEQUENCE</scope>
    <source>
        <strain evidence="1">CBS 109.77</strain>
    </source>
</reference>
<gene>
    <name evidence="1" type="ORF">K505DRAFT_329457</name>
</gene>
<dbReference type="Proteomes" id="UP000799757">
    <property type="component" value="Unassembled WGS sequence"/>
</dbReference>
<dbReference type="AlphaFoldDB" id="A0A6A6WUW1"/>
<dbReference type="Gene3D" id="2.40.180.10">
    <property type="entry name" value="Catalase core domain"/>
    <property type="match status" value="1"/>
</dbReference>
<dbReference type="OrthoDB" id="3358373at2759"/>
<dbReference type="InterPro" id="IPR020835">
    <property type="entry name" value="Catalase_sf"/>
</dbReference>
<protein>
    <submittedName>
        <fullName evidence="1">Heme-dependent catalase</fullName>
    </submittedName>
</protein>
<name>A0A6A6WUW1_9PLEO</name>
<evidence type="ECO:0000313" key="2">
    <source>
        <dbReference type="Proteomes" id="UP000799757"/>
    </source>
</evidence>
<dbReference type="PANTHER" id="PTHR36195">
    <property type="entry name" value="DOMAIN PROTEIN, PUTATIVE (AFU_ORTHOLOGUE AFUA_5G01990)-RELATED-RELATED"/>
    <property type="match status" value="1"/>
</dbReference>
<dbReference type="PANTHER" id="PTHR36195:SF4">
    <property type="entry name" value="DOMAIN PROTEIN, PUTATIVE (AFU_ORTHOLOGUE AFUA_5G01990)-RELATED"/>
    <property type="match status" value="1"/>
</dbReference>
<proteinExistence type="predicted"/>
<organism evidence="1 2">
    <name type="scientific">Melanomma pulvis-pyrius CBS 109.77</name>
    <dbReference type="NCBI Taxonomy" id="1314802"/>
    <lineage>
        <taxon>Eukaryota</taxon>
        <taxon>Fungi</taxon>
        <taxon>Dikarya</taxon>
        <taxon>Ascomycota</taxon>
        <taxon>Pezizomycotina</taxon>
        <taxon>Dothideomycetes</taxon>
        <taxon>Pleosporomycetidae</taxon>
        <taxon>Pleosporales</taxon>
        <taxon>Melanommataceae</taxon>
        <taxon>Melanomma</taxon>
    </lineage>
</organism>
<dbReference type="EMBL" id="MU002284">
    <property type="protein sequence ID" value="KAF2787743.1"/>
    <property type="molecule type" value="Genomic_DNA"/>
</dbReference>
<dbReference type="GO" id="GO:0020037">
    <property type="term" value="F:heme binding"/>
    <property type="evidence" value="ECO:0007669"/>
    <property type="project" value="InterPro"/>
</dbReference>
<dbReference type="CDD" id="cd08152">
    <property type="entry name" value="y4iL_like"/>
    <property type="match status" value="1"/>
</dbReference>